<keyword evidence="1" id="KW-0808">Transferase</keyword>
<proteinExistence type="predicted"/>
<dbReference type="SUPFAM" id="SSF53448">
    <property type="entry name" value="Nucleotide-diphospho-sugar transferases"/>
    <property type="match status" value="1"/>
</dbReference>
<keyword evidence="2" id="KW-1185">Reference proteome</keyword>
<sequence>MKFSIILPVYKAAGFVERSIRSVQNQTLAPDEIIIIDDCSPDNTLDVVKNLTKDDARVRIFQTPQNGGPSLARNIGLEQATGDWVAILDADDAYAPNRLETLASLIESDPSLDVVADDLAYYDAIAAKITGRALGPAHIPSAEITLEDYLAHTVADGKTLDWGLFKPALRRNFLNQHQLRYPTNQRHGEDYVFMLRLLSAGARFRVSPEATYLYTQREGAISRRKSDITRTSIAYDSLIAVTEQAGRSPPIVGNPKLESLIARRVKGLTKLDDAHFFSVAIRRGDLIGLIRRAVKRPAFIILVARQIGMAVKRRLVRR</sequence>
<dbReference type="EMBL" id="CP014674">
    <property type="protein sequence ID" value="AOX16606.1"/>
    <property type="molecule type" value="Genomic_DNA"/>
</dbReference>
<dbReference type="Gene3D" id="3.90.550.10">
    <property type="entry name" value="Spore Coat Polysaccharide Biosynthesis Protein SpsA, Chain A"/>
    <property type="match status" value="1"/>
</dbReference>
<gene>
    <name evidence="1" type="ORF">A0U89_05125</name>
</gene>
<dbReference type="STRING" id="153496.A0U89_05125"/>
<dbReference type="eggNOG" id="COG1216">
    <property type="taxonomic scope" value="Bacteria"/>
</dbReference>
<organism evidence="1 2">
    <name type="scientific">Kozakia baliensis</name>
    <dbReference type="NCBI Taxonomy" id="153496"/>
    <lineage>
        <taxon>Bacteria</taxon>
        <taxon>Pseudomonadati</taxon>
        <taxon>Pseudomonadota</taxon>
        <taxon>Alphaproteobacteria</taxon>
        <taxon>Acetobacterales</taxon>
        <taxon>Acetobacteraceae</taxon>
        <taxon>Kozakia</taxon>
    </lineage>
</organism>
<dbReference type="PANTHER" id="PTHR43685">
    <property type="entry name" value="GLYCOSYLTRANSFERASE"/>
    <property type="match status" value="1"/>
</dbReference>
<name>A0A1D8USK8_9PROT</name>
<dbReference type="KEGG" id="kba:A0U89_05125"/>
<dbReference type="RefSeq" id="WP_070402344.1">
    <property type="nucleotide sequence ID" value="NZ_BJVW01000014.1"/>
</dbReference>
<dbReference type="InterPro" id="IPR001173">
    <property type="entry name" value="Glyco_trans_2-like"/>
</dbReference>
<dbReference type="AlphaFoldDB" id="A0A1D8USK8"/>
<accession>A0A1D8USK8</accession>
<dbReference type="Proteomes" id="UP000179145">
    <property type="component" value="Chromosome"/>
</dbReference>
<dbReference type="GO" id="GO:0016740">
    <property type="term" value="F:transferase activity"/>
    <property type="evidence" value="ECO:0007669"/>
    <property type="project" value="UniProtKB-KW"/>
</dbReference>
<dbReference type="PANTHER" id="PTHR43685:SF2">
    <property type="entry name" value="GLYCOSYLTRANSFERASE 2-LIKE DOMAIN-CONTAINING PROTEIN"/>
    <property type="match status" value="1"/>
</dbReference>
<dbReference type="OrthoDB" id="6383742at2"/>
<evidence type="ECO:0000313" key="1">
    <source>
        <dbReference type="EMBL" id="AOX16606.1"/>
    </source>
</evidence>
<dbReference type="CDD" id="cd00761">
    <property type="entry name" value="Glyco_tranf_GTA_type"/>
    <property type="match status" value="1"/>
</dbReference>
<evidence type="ECO:0000313" key="2">
    <source>
        <dbReference type="Proteomes" id="UP000179145"/>
    </source>
</evidence>
<dbReference type="InterPro" id="IPR050834">
    <property type="entry name" value="Glycosyltransf_2"/>
</dbReference>
<dbReference type="Pfam" id="PF00535">
    <property type="entry name" value="Glycos_transf_2"/>
    <property type="match status" value="1"/>
</dbReference>
<dbReference type="InterPro" id="IPR029044">
    <property type="entry name" value="Nucleotide-diphossugar_trans"/>
</dbReference>
<protein>
    <submittedName>
        <fullName evidence="1">Glycosyltransferase</fullName>
    </submittedName>
</protein>
<reference evidence="1 2" key="1">
    <citation type="journal article" date="2016" name="Microb. Cell Fact.">
        <title>Dissection of exopolysaccharide biosynthesis in Kozakia baliensis.</title>
        <authorList>
            <person name="Brandt J.U."/>
            <person name="Jakob F."/>
            <person name="Behr J."/>
            <person name="Geissler A.J."/>
            <person name="Vogel R.F."/>
        </authorList>
    </citation>
    <scope>NUCLEOTIDE SEQUENCE [LARGE SCALE GENOMIC DNA]</scope>
    <source>
        <strain evidence="1 2">DSM 14400</strain>
    </source>
</reference>